<gene>
    <name evidence="2" type="ordered locus">MCP_0920</name>
</gene>
<dbReference type="Proteomes" id="UP000001882">
    <property type="component" value="Chromosome"/>
</dbReference>
<dbReference type="FunCoup" id="D1YX20">
    <property type="interactions" value="1"/>
</dbReference>
<dbReference type="HAMAP" id="MF_01223">
    <property type="entry name" value="UPF0212"/>
    <property type="match status" value="1"/>
</dbReference>
<dbReference type="PIRSF" id="PIRSF016934">
    <property type="entry name" value="UCP016934"/>
    <property type="match status" value="1"/>
</dbReference>
<dbReference type="InterPro" id="IPR007564">
    <property type="entry name" value="UPF0212"/>
</dbReference>
<reference evidence="3" key="3">
    <citation type="journal article" date="2011" name="PLoS ONE">
        <title>Genome sequence of a mesophilic hydrogenotrophic methanogen Methanocella paludicola, the first cultivated representative of the order Methanocellales.</title>
        <authorList>
            <person name="Sakai S."/>
            <person name="Takaki Y."/>
            <person name="Shimamura S."/>
            <person name="Sekine M."/>
            <person name="Tajima T."/>
            <person name="Kosugi H."/>
            <person name="Ichikawa N."/>
            <person name="Tasumi E."/>
            <person name="Hiraki A.T."/>
            <person name="Shimizu A."/>
            <person name="Kato Y."/>
            <person name="Nishiko R."/>
            <person name="Mori K."/>
            <person name="Fujita N."/>
            <person name="Imachi H."/>
            <person name="Takai K."/>
        </authorList>
    </citation>
    <scope>NUCLEOTIDE SEQUENCE [LARGE SCALE GENOMIC DNA]</scope>
    <source>
        <strain evidence="3">DSM 17711 / JCM 13418 / NBRC 101707 / SANAE</strain>
    </source>
</reference>
<dbReference type="STRING" id="304371.MCP_0920"/>
<name>D1YX20_METPS</name>
<reference evidence="2 3" key="1">
    <citation type="journal article" date="2007" name="Appl. Environ. Microbiol.">
        <title>Isolation of key methanogens for global methane emission from rice paddy fields: a novel isolate affiliated with the clone cluster rice cluster I.</title>
        <authorList>
            <person name="Sakai S."/>
            <person name="Imachi H."/>
            <person name="Sekiguchi Y."/>
            <person name="Ohashi A."/>
            <person name="Harada H."/>
            <person name="Kamagata Y."/>
        </authorList>
    </citation>
    <scope>NUCLEOTIDE SEQUENCE [LARGE SCALE GENOMIC DNA]</scope>
    <source>
        <strain evidence="3">DSM 17711 / JCM 13418 / NBRC 101707 / SANAE</strain>
    </source>
</reference>
<dbReference type="PANTHER" id="PTHR42199">
    <property type="entry name" value="UPF0212 PROTEIN MJ0068"/>
    <property type="match status" value="1"/>
</dbReference>
<dbReference type="OrthoDB" id="63517at2157"/>
<accession>D1YX20</accession>
<reference evidence="2 3" key="2">
    <citation type="journal article" date="2008" name="Int. J. Syst. Evol. Microbiol.">
        <title>Methanocella paludicola gen. nov., sp. nov., a methane-producing archaeon, the first isolate of the lineage 'Rice Cluster I', and proposal of the new archaeal order Methanocellales ord. nov.</title>
        <authorList>
            <person name="Sakai S."/>
            <person name="Imachi H."/>
            <person name="Hanada S."/>
            <person name="Ohashi A."/>
            <person name="Harada H."/>
            <person name="Kamagata Y."/>
        </authorList>
    </citation>
    <scope>NUCLEOTIDE SEQUENCE [LARGE SCALE GENOMIC DNA]</scope>
    <source>
        <strain evidence="3">DSM 17711 / JCM 13418 / NBRC 101707 / SANAE</strain>
    </source>
</reference>
<dbReference type="EMBL" id="AP011532">
    <property type="protein sequence ID" value="BAI60992.1"/>
    <property type="molecule type" value="Genomic_DNA"/>
</dbReference>
<dbReference type="GeneID" id="8680948"/>
<dbReference type="NCBIfam" id="NF003035">
    <property type="entry name" value="PRK03922.1"/>
    <property type="match status" value="1"/>
</dbReference>
<dbReference type="eggNOG" id="arCOG02119">
    <property type="taxonomic scope" value="Archaea"/>
</dbReference>
<dbReference type="AlphaFoldDB" id="D1YX20"/>
<dbReference type="KEGG" id="mpd:MCP_0920"/>
<evidence type="ECO:0000313" key="3">
    <source>
        <dbReference type="Proteomes" id="UP000001882"/>
    </source>
</evidence>
<dbReference type="PATRIC" id="fig|304371.9.peg.949"/>
<dbReference type="PANTHER" id="PTHR42199:SF1">
    <property type="entry name" value="UPF0212 PROTEIN TK1194"/>
    <property type="match status" value="1"/>
</dbReference>
<evidence type="ECO:0000256" key="1">
    <source>
        <dbReference type="HAMAP-Rule" id="MF_01223"/>
    </source>
</evidence>
<protein>
    <recommendedName>
        <fullName evidence="1">UPF0212 protein MCP_0920</fullName>
    </recommendedName>
</protein>
<evidence type="ECO:0000313" key="2">
    <source>
        <dbReference type="EMBL" id="BAI60992.1"/>
    </source>
</evidence>
<dbReference type="RefSeq" id="WP_012899671.1">
    <property type="nucleotide sequence ID" value="NC_013665.1"/>
</dbReference>
<organism evidence="2 3">
    <name type="scientific">Methanocella paludicola (strain DSM 17711 / JCM 13418 / NBRC 101707 / SANAE)</name>
    <dbReference type="NCBI Taxonomy" id="304371"/>
    <lineage>
        <taxon>Archaea</taxon>
        <taxon>Methanobacteriati</taxon>
        <taxon>Methanobacteriota</taxon>
        <taxon>Stenosarchaea group</taxon>
        <taxon>Methanomicrobia</taxon>
        <taxon>Methanocellales</taxon>
        <taxon>Methanocellaceae</taxon>
        <taxon>Methanocella</taxon>
    </lineage>
</organism>
<sequence>MSDYKVVLEAAWVVKDVESVDDAMSVAISEAGKRLNPKMDYVEVSVGSTFCPFCGEPFDSVFVVANTGIVGLLLEMKVFNAESKEHAERISKKEIGKALKDVPLKVLEISELGSEEKKSH</sequence>
<dbReference type="InParanoid" id="D1YX20"/>
<proteinExistence type="inferred from homology"/>
<keyword evidence="3" id="KW-1185">Reference proteome</keyword>
<comment type="similarity">
    <text evidence="1">Belongs to the UPF0212 family.</text>
</comment>
<dbReference type="Pfam" id="PF04475">
    <property type="entry name" value="DUF555"/>
    <property type="match status" value="1"/>
</dbReference>